<comment type="cofactor">
    <cofactor evidence="1">
        <name>Zn(2+)</name>
        <dbReference type="ChEBI" id="CHEBI:29105"/>
    </cofactor>
</comment>
<proteinExistence type="inferred from homology"/>
<evidence type="ECO:0000313" key="10">
    <source>
        <dbReference type="Proteomes" id="UP001161669"/>
    </source>
</evidence>
<evidence type="ECO:0000256" key="1">
    <source>
        <dbReference type="ARBA" id="ARBA00001947"/>
    </source>
</evidence>
<dbReference type="PANTHER" id="PTHR11086">
    <property type="entry name" value="DEOXYCYTIDYLATE DEAMINASE-RELATED"/>
    <property type="match status" value="1"/>
</dbReference>
<organism evidence="9 10">
    <name type="scientific">Acanthamoeba castellanii medusavirus J1</name>
    <dbReference type="NCBI Taxonomy" id="3114988"/>
    <lineage>
        <taxon>Viruses</taxon>
        <taxon>Varidnaviria</taxon>
        <taxon>Bamfordvirae</taxon>
        <taxon>Nucleocytoviricota</taxon>
        <taxon>Megaviricetes</taxon>
        <taxon>Mamonoviridae</taxon>
        <taxon>Medusavirus</taxon>
        <taxon>Medusavirus medusae</taxon>
    </lineage>
</organism>
<evidence type="ECO:0000256" key="4">
    <source>
        <dbReference type="ARBA" id="ARBA00022727"/>
    </source>
</evidence>
<dbReference type="PANTHER" id="PTHR11086:SF18">
    <property type="entry name" value="DEOXYCYTIDYLATE DEAMINASE"/>
    <property type="match status" value="1"/>
</dbReference>
<dbReference type="PROSITE" id="PS00903">
    <property type="entry name" value="CYT_DCMP_DEAMINASES_1"/>
    <property type="match status" value="1"/>
</dbReference>
<dbReference type="KEGG" id="vg:80540808"/>
<sequence length="184" mass="20910">MKRVDYLDWEDEFMFSARLAAERSKDPHTQVGAIIVNEKKRIVATGYNGLPRGCSDDEFPWARERDVEDILDSKTFYVVHAELNAILNAEKSVDGCTIFTTLFPCAHCTGAILQSGIVRVVYLRHKGKWDEKTYVASRRMMDAAGVPYVRHDPKKKSMTLPMENDDDDDDHVTQDVRPVPDTCA</sequence>
<keyword evidence="5" id="KW-0378">Hydrolase</keyword>
<comment type="similarity">
    <text evidence="2">Belongs to the cytidine and deoxycytidylate deaminase family.</text>
</comment>
<evidence type="ECO:0000259" key="8">
    <source>
        <dbReference type="PROSITE" id="PS51747"/>
    </source>
</evidence>
<dbReference type="InterPro" id="IPR002125">
    <property type="entry name" value="CMP_dCMP_dom"/>
</dbReference>
<evidence type="ECO:0000256" key="5">
    <source>
        <dbReference type="ARBA" id="ARBA00022801"/>
    </source>
</evidence>
<evidence type="ECO:0000313" key="9">
    <source>
        <dbReference type="EMBL" id="BBI30456.1"/>
    </source>
</evidence>
<dbReference type="InterPro" id="IPR016192">
    <property type="entry name" value="APOBEC/CMP_deaminase_Zn-bd"/>
</dbReference>
<dbReference type="GO" id="GO:0004132">
    <property type="term" value="F:dCMP deaminase activity"/>
    <property type="evidence" value="ECO:0007669"/>
    <property type="project" value="TreeGrafter"/>
</dbReference>
<dbReference type="InterPro" id="IPR035105">
    <property type="entry name" value="Deoxycytidylate_deaminase_dom"/>
</dbReference>
<reference evidence="10" key="1">
    <citation type="journal article" date="2019" name="J. Virol.">
        <title>Medusavirus, a novel large DNA virus discovered from hot spring water.</title>
        <authorList>
            <person name="Yoshikawa G."/>
            <person name="Blanc-Mathieu R."/>
            <person name="Song C."/>
            <person name="Kayama Y."/>
            <person name="Mochizuki T."/>
            <person name="Murata K."/>
            <person name="Ogata H."/>
            <person name="Takemura M."/>
        </authorList>
    </citation>
    <scope>NUCLEOTIDE SEQUENCE [LARGE SCALE GENOMIC DNA]</scope>
</reference>
<dbReference type="Proteomes" id="UP001161669">
    <property type="component" value="Segment"/>
</dbReference>
<dbReference type="Pfam" id="PF00383">
    <property type="entry name" value="dCMP_cyt_deam_1"/>
    <property type="match status" value="1"/>
</dbReference>
<keyword evidence="6" id="KW-0862">Zinc</keyword>
<dbReference type="GO" id="GO:0008270">
    <property type="term" value="F:zinc ion binding"/>
    <property type="evidence" value="ECO:0007669"/>
    <property type="project" value="InterPro"/>
</dbReference>
<name>A0A3T1CXA5_9VIRU</name>
<dbReference type="FunFam" id="3.40.140.10:FF:000021">
    <property type="entry name" value="Deoxycytidylate deaminase"/>
    <property type="match status" value="1"/>
</dbReference>
<keyword evidence="10" id="KW-1185">Reference proteome</keyword>
<keyword evidence="4" id="KW-0545">Nucleotide biosynthesis</keyword>
<evidence type="ECO:0000256" key="2">
    <source>
        <dbReference type="ARBA" id="ARBA00006576"/>
    </source>
</evidence>
<protein>
    <submittedName>
        <fullName evidence="9">Deoxycytidylate deaminase</fullName>
    </submittedName>
</protein>
<keyword evidence="3" id="KW-0479">Metal-binding</keyword>
<dbReference type="EMBL" id="AP018495">
    <property type="protein sequence ID" value="BBI30456.1"/>
    <property type="molecule type" value="Genomic_DNA"/>
</dbReference>
<evidence type="ECO:0000256" key="6">
    <source>
        <dbReference type="ARBA" id="ARBA00022833"/>
    </source>
</evidence>
<evidence type="ECO:0000256" key="7">
    <source>
        <dbReference type="SAM" id="MobiDB-lite"/>
    </source>
</evidence>
<feature type="region of interest" description="Disordered" evidence="7">
    <location>
        <begin position="153"/>
        <end position="184"/>
    </location>
</feature>
<evidence type="ECO:0000256" key="3">
    <source>
        <dbReference type="ARBA" id="ARBA00022723"/>
    </source>
</evidence>
<dbReference type="GO" id="GO:0009165">
    <property type="term" value="P:nucleotide biosynthetic process"/>
    <property type="evidence" value="ECO:0007669"/>
    <property type="project" value="UniProtKB-KW"/>
</dbReference>
<dbReference type="InterPro" id="IPR016193">
    <property type="entry name" value="Cytidine_deaminase-like"/>
</dbReference>
<dbReference type="PROSITE" id="PS51747">
    <property type="entry name" value="CYT_DCMP_DEAMINASES_2"/>
    <property type="match status" value="1"/>
</dbReference>
<dbReference type="InterPro" id="IPR015517">
    <property type="entry name" value="dCMP_deaminase-rel"/>
</dbReference>
<accession>A0A3T1CXA5</accession>
<dbReference type="CDD" id="cd01286">
    <property type="entry name" value="deoxycytidylate_deaminase"/>
    <property type="match status" value="1"/>
</dbReference>
<feature type="domain" description="CMP/dCMP-type deaminase" evidence="8">
    <location>
        <begin position="8"/>
        <end position="148"/>
    </location>
</feature>
<dbReference type="SUPFAM" id="SSF53927">
    <property type="entry name" value="Cytidine deaminase-like"/>
    <property type="match status" value="1"/>
</dbReference>
<dbReference type="Gene3D" id="3.40.140.10">
    <property type="entry name" value="Cytidine Deaminase, domain 2"/>
    <property type="match status" value="1"/>
</dbReference>